<evidence type="ECO:0000259" key="4">
    <source>
        <dbReference type="PROSITE" id="PS50013"/>
    </source>
</evidence>
<evidence type="ECO:0000313" key="7">
    <source>
        <dbReference type="WBParaSite" id="TCONS_00001519.p1"/>
    </source>
</evidence>
<dbReference type="Pfam" id="PF00385">
    <property type="entry name" value="Chromo"/>
    <property type="match status" value="2"/>
</dbReference>
<protein>
    <submittedName>
        <fullName evidence="6 7">Chromo domain-containing protein</fullName>
    </submittedName>
</protein>
<dbReference type="GO" id="GO:0005634">
    <property type="term" value="C:nucleus"/>
    <property type="evidence" value="ECO:0007669"/>
    <property type="project" value="UniProtKB-SubCell"/>
</dbReference>
<dbReference type="PROSITE" id="PS50013">
    <property type="entry name" value="CHROMO_2"/>
    <property type="match status" value="1"/>
</dbReference>
<keyword evidence="2" id="KW-0539">Nucleus</keyword>
<dbReference type="Gene3D" id="2.40.50.40">
    <property type="match status" value="2"/>
</dbReference>
<evidence type="ECO:0000256" key="1">
    <source>
        <dbReference type="ARBA" id="ARBA00004123"/>
    </source>
</evidence>
<organism evidence="6">
    <name type="scientific">Strongyloides stercoralis</name>
    <name type="common">Threadworm</name>
    <dbReference type="NCBI Taxonomy" id="6248"/>
    <lineage>
        <taxon>Eukaryota</taxon>
        <taxon>Metazoa</taxon>
        <taxon>Ecdysozoa</taxon>
        <taxon>Nematoda</taxon>
        <taxon>Chromadorea</taxon>
        <taxon>Rhabditida</taxon>
        <taxon>Tylenchina</taxon>
        <taxon>Panagrolaimomorpha</taxon>
        <taxon>Strongyloidoidea</taxon>
        <taxon>Strongyloididae</taxon>
        <taxon>Strongyloides</taxon>
    </lineage>
</organism>
<evidence type="ECO:0000256" key="2">
    <source>
        <dbReference type="ARBA" id="ARBA00023242"/>
    </source>
</evidence>
<feature type="region of interest" description="Disordered" evidence="3">
    <location>
        <begin position="142"/>
        <end position="163"/>
    </location>
</feature>
<dbReference type="PANTHER" id="PTHR22812">
    <property type="entry name" value="CHROMOBOX PROTEIN"/>
    <property type="match status" value="1"/>
</dbReference>
<proteinExistence type="predicted"/>
<dbReference type="WBParaSite" id="TCONS_00001519.p1">
    <property type="protein sequence ID" value="TCONS_00001519.p1"/>
    <property type="gene ID" value="XLOC_001398"/>
</dbReference>
<feature type="domain" description="Chromo" evidence="4">
    <location>
        <begin position="183"/>
        <end position="241"/>
    </location>
</feature>
<reference evidence="6" key="1">
    <citation type="submission" date="2015-08" db="UniProtKB">
        <authorList>
            <consortium name="WormBaseParasite"/>
        </authorList>
    </citation>
    <scope>IDENTIFICATION</scope>
</reference>
<evidence type="ECO:0000313" key="5">
    <source>
        <dbReference type="Proteomes" id="UP000035681"/>
    </source>
</evidence>
<dbReference type="Proteomes" id="UP000035681">
    <property type="component" value="Unplaced"/>
</dbReference>
<dbReference type="AlphaFoldDB" id="A0A0K0EPI9"/>
<comment type="subcellular location">
    <subcellularLocation>
        <location evidence="1">Nucleus</location>
    </subcellularLocation>
</comment>
<name>A0A0K0EPI9_STRER</name>
<dbReference type="InterPro" id="IPR000953">
    <property type="entry name" value="Chromo/chromo_shadow_dom"/>
</dbReference>
<evidence type="ECO:0000313" key="6">
    <source>
        <dbReference type="WBParaSite" id="SSTP_0001137300.1"/>
    </source>
</evidence>
<dbReference type="WBParaSite" id="SSTP_0001137300.1">
    <property type="protein sequence ID" value="SSTP_0001137300.1"/>
    <property type="gene ID" value="SSTP_0001137300"/>
</dbReference>
<dbReference type="CDD" id="cd00024">
    <property type="entry name" value="CD_CSD"/>
    <property type="match status" value="1"/>
</dbReference>
<keyword evidence="5" id="KW-1185">Reference proteome</keyword>
<accession>A0A0K0EPI9</accession>
<dbReference type="InterPro" id="IPR051219">
    <property type="entry name" value="Heterochromatin_chromo-domain"/>
</dbReference>
<dbReference type="InterPro" id="IPR023780">
    <property type="entry name" value="Chromo_domain"/>
</dbReference>
<evidence type="ECO:0000256" key="3">
    <source>
        <dbReference type="SAM" id="MobiDB-lite"/>
    </source>
</evidence>
<dbReference type="SUPFAM" id="SSF54160">
    <property type="entry name" value="Chromo domain-like"/>
    <property type="match status" value="2"/>
</dbReference>
<sequence>MDVSSRNQAIIKGKDFVNGEIVKREDKEDGVLYKVKWNKSSFKKCPWEPSESLSEILIKKYEDKTPVKVLSIRRIGDRNGNGRTSEGLATEGVDDICKDFGNWICQVEYSNESIGWVYLDDIPDLCMLRSYIKKRKKVDDVATNSKTKRGPASEGQPRRKRSKNGVVYCGPVAKRRADEDTRYFIEKIVDHRTIDGVKQYRIRWSGYTSDDDTWQTIDTFDDINFVKHYDDMVARKEREKEPDVKDEEWTKWAVSKLCDEQFGESGDSDVDRS</sequence>
<dbReference type="SMART" id="SM00298">
    <property type="entry name" value="CHROMO"/>
    <property type="match status" value="2"/>
</dbReference>
<dbReference type="InterPro" id="IPR016197">
    <property type="entry name" value="Chromo-like_dom_sf"/>
</dbReference>
<dbReference type="STRING" id="6248.A0A0K0EPI9"/>